<evidence type="ECO:0000256" key="1">
    <source>
        <dbReference type="SAM" id="MobiDB-lite"/>
    </source>
</evidence>
<name>A0A542DMS9_AMYCI</name>
<protein>
    <submittedName>
        <fullName evidence="3">Uncharacterized protein (TIGR03086 family)</fullName>
    </submittedName>
</protein>
<evidence type="ECO:0000313" key="3">
    <source>
        <dbReference type="EMBL" id="TQJ04402.1"/>
    </source>
</evidence>
<dbReference type="OrthoDB" id="5185819at2"/>
<dbReference type="EMBL" id="VFML01000001">
    <property type="protein sequence ID" value="TQJ04402.1"/>
    <property type="molecule type" value="Genomic_DNA"/>
</dbReference>
<dbReference type="Proteomes" id="UP000320876">
    <property type="component" value="Unassembled WGS sequence"/>
</dbReference>
<feature type="region of interest" description="Disordered" evidence="1">
    <location>
        <begin position="63"/>
        <end position="83"/>
    </location>
</feature>
<dbReference type="AlphaFoldDB" id="A0A542DMS9"/>
<dbReference type="NCBIfam" id="TIGR03083">
    <property type="entry name" value="maleylpyruvate isomerase family mycothiol-dependent enzyme"/>
    <property type="match status" value="1"/>
</dbReference>
<sequence length="195" mass="21386">METNDIVDGYRRTQDAFDAVLAAVPSQRWNAASACELWTVRDVVGHVIWGLEVLRHHVTGQEYTERTGPPGSENPGELAGDDPLAGWRATREATAAALTDEVLDLPAAPWYEALRPGVKVTDHLEMLTFDTLVHTWDIGSALGMDVRLEPDLVARSFSLARLIISRTPSTFGPKLAPPPDADKQTRFLAFLGRSV</sequence>
<accession>A0A542DMS9</accession>
<dbReference type="RefSeq" id="WP_142000080.1">
    <property type="nucleotide sequence ID" value="NZ_VFML01000001.1"/>
</dbReference>
<dbReference type="InterPro" id="IPR034660">
    <property type="entry name" value="DinB/YfiT-like"/>
</dbReference>
<dbReference type="GO" id="GO:0046872">
    <property type="term" value="F:metal ion binding"/>
    <property type="evidence" value="ECO:0007669"/>
    <property type="project" value="InterPro"/>
</dbReference>
<dbReference type="InterPro" id="IPR024344">
    <property type="entry name" value="MDMPI_metal-binding"/>
</dbReference>
<organism evidence="3 4">
    <name type="scientific">Amycolatopsis cihanbeyliensis</name>
    <dbReference type="NCBI Taxonomy" id="1128664"/>
    <lineage>
        <taxon>Bacteria</taxon>
        <taxon>Bacillati</taxon>
        <taxon>Actinomycetota</taxon>
        <taxon>Actinomycetes</taxon>
        <taxon>Pseudonocardiales</taxon>
        <taxon>Pseudonocardiaceae</taxon>
        <taxon>Amycolatopsis</taxon>
    </lineage>
</organism>
<proteinExistence type="predicted"/>
<dbReference type="Pfam" id="PF11716">
    <property type="entry name" value="MDMPI_N"/>
    <property type="match status" value="1"/>
</dbReference>
<evidence type="ECO:0000259" key="2">
    <source>
        <dbReference type="Pfam" id="PF11716"/>
    </source>
</evidence>
<dbReference type="Gene3D" id="1.20.120.450">
    <property type="entry name" value="dinb family like domain"/>
    <property type="match status" value="1"/>
</dbReference>
<gene>
    <name evidence="3" type="ORF">FB471_4194</name>
</gene>
<feature type="domain" description="Mycothiol-dependent maleylpyruvate isomerase metal-binding" evidence="2">
    <location>
        <begin position="11"/>
        <end position="138"/>
    </location>
</feature>
<dbReference type="InterPro" id="IPR017520">
    <property type="entry name" value="CHP03086"/>
</dbReference>
<comment type="caution">
    <text evidence="3">The sequence shown here is derived from an EMBL/GenBank/DDBJ whole genome shotgun (WGS) entry which is preliminary data.</text>
</comment>
<evidence type="ECO:0000313" key="4">
    <source>
        <dbReference type="Proteomes" id="UP000320876"/>
    </source>
</evidence>
<reference evidence="3 4" key="1">
    <citation type="submission" date="2019-06" db="EMBL/GenBank/DDBJ databases">
        <title>Sequencing the genomes of 1000 actinobacteria strains.</title>
        <authorList>
            <person name="Klenk H.-P."/>
        </authorList>
    </citation>
    <scope>NUCLEOTIDE SEQUENCE [LARGE SCALE GENOMIC DNA]</scope>
    <source>
        <strain evidence="3 4">DSM 45679</strain>
    </source>
</reference>
<dbReference type="NCBIfam" id="TIGR03086">
    <property type="entry name" value="TIGR03086 family metal-binding protein"/>
    <property type="match status" value="1"/>
</dbReference>
<keyword evidence="4" id="KW-1185">Reference proteome</keyword>
<dbReference type="InterPro" id="IPR017517">
    <property type="entry name" value="Maleyloyr_isom"/>
</dbReference>
<dbReference type="SUPFAM" id="SSF109854">
    <property type="entry name" value="DinB/YfiT-like putative metalloenzymes"/>
    <property type="match status" value="1"/>
</dbReference>